<dbReference type="Proteomes" id="UP000245207">
    <property type="component" value="Unassembled WGS sequence"/>
</dbReference>
<comment type="caution">
    <text evidence="3">The sequence shown here is derived from an EMBL/GenBank/DDBJ whole genome shotgun (WGS) entry which is preliminary data.</text>
</comment>
<evidence type="ECO:0000313" key="4">
    <source>
        <dbReference type="Proteomes" id="UP000245207"/>
    </source>
</evidence>
<name>A0A2U1Q867_ARTAN</name>
<dbReference type="Pfam" id="PF00656">
    <property type="entry name" value="Peptidase_C14"/>
    <property type="match status" value="1"/>
</dbReference>
<comment type="similarity">
    <text evidence="1">Belongs to the peptidase C14B family.</text>
</comment>
<dbReference type="GO" id="GO:0005737">
    <property type="term" value="C:cytoplasm"/>
    <property type="evidence" value="ECO:0007669"/>
    <property type="project" value="TreeGrafter"/>
</dbReference>
<sequence length="150" mass="17172">MAANSRPKPETPVPRYHITTTLKTFTTISSFYSRTLRLSTTCLPSQVSTSRHHHPHKTFQLHLHSGSFNYAQQQQQQVFPSLTASNSYSYGVPGRKKAVIVGVSYKNTRHELKGCINDAMFMKHLLMTKFWFTEDQIVMLTGYESRPTMS</sequence>
<gene>
    <name evidence="3" type="ORF">CTI12_AA062520</name>
</gene>
<dbReference type="OrthoDB" id="3223806at2759"/>
<feature type="domain" description="Peptidase C14 caspase" evidence="2">
    <location>
        <begin position="95"/>
        <end position="139"/>
    </location>
</feature>
<reference evidence="3 4" key="1">
    <citation type="journal article" date="2018" name="Mol. Plant">
        <title>The genome of Artemisia annua provides insight into the evolution of Asteraceae family and artemisinin biosynthesis.</title>
        <authorList>
            <person name="Shen Q."/>
            <person name="Zhang L."/>
            <person name="Liao Z."/>
            <person name="Wang S."/>
            <person name="Yan T."/>
            <person name="Shi P."/>
            <person name="Liu M."/>
            <person name="Fu X."/>
            <person name="Pan Q."/>
            <person name="Wang Y."/>
            <person name="Lv Z."/>
            <person name="Lu X."/>
            <person name="Zhang F."/>
            <person name="Jiang W."/>
            <person name="Ma Y."/>
            <person name="Chen M."/>
            <person name="Hao X."/>
            <person name="Li L."/>
            <person name="Tang Y."/>
            <person name="Lv G."/>
            <person name="Zhou Y."/>
            <person name="Sun X."/>
            <person name="Brodelius P.E."/>
            <person name="Rose J.K.C."/>
            <person name="Tang K."/>
        </authorList>
    </citation>
    <scope>NUCLEOTIDE SEQUENCE [LARGE SCALE GENOMIC DNA]</scope>
    <source>
        <strain evidence="4">cv. Huhao1</strain>
        <tissue evidence="3">Leaf</tissue>
    </source>
</reference>
<keyword evidence="4" id="KW-1185">Reference proteome</keyword>
<protein>
    <submittedName>
        <fullName evidence="3">Zinc finger, LSD1-type, Caspase-like domain protein</fullName>
    </submittedName>
</protein>
<dbReference type="InterPro" id="IPR050452">
    <property type="entry name" value="Metacaspase"/>
</dbReference>
<dbReference type="Gene3D" id="3.40.50.12660">
    <property type="match status" value="1"/>
</dbReference>
<dbReference type="GO" id="GO:0006508">
    <property type="term" value="P:proteolysis"/>
    <property type="evidence" value="ECO:0007669"/>
    <property type="project" value="InterPro"/>
</dbReference>
<organism evidence="3 4">
    <name type="scientific">Artemisia annua</name>
    <name type="common">Sweet wormwood</name>
    <dbReference type="NCBI Taxonomy" id="35608"/>
    <lineage>
        <taxon>Eukaryota</taxon>
        <taxon>Viridiplantae</taxon>
        <taxon>Streptophyta</taxon>
        <taxon>Embryophyta</taxon>
        <taxon>Tracheophyta</taxon>
        <taxon>Spermatophyta</taxon>
        <taxon>Magnoliopsida</taxon>
        <taxon>eudicotyledons</taxon>
        <taxon>Gunneridae</taxon>
        <taxon>Pentapetalae</taxon>
        <taxon>asterids</taxon>
        <taxon>campanulids</taxon>
        <taxon>Asterales</taxon>
        <taxon>Asteraceae</taxon>
        <taxon>Asteroideae</taxon>
        <taxon>Anthemideae</taxon>
        <taxon>Artemisiinae</taxon>
        <taxon>Artemisia</taxon>
    </lineage>
</organism>
<dbReference type="AlphaFoldDB" id="A0A2U1Q867"/>
<dbReference type="InterPro" id="IPR011600">
    <property type="entry name" value="Pept_C14_caspase"/>
</dbReference>
<evidence type="ECO:0000259" key="2">
    <source>
        <dbReference type="Pfam" id="PF00656"/>
    </source>
</evidence>
<dbReference type="PANTHER" id="PTHR48104">
    <property type="entry name" value="METACASPASE-4"/>
    <property type="match status" value="1"/>
</dbReference>
<evidence type="ECO:0000313" key="3">
    <source>
        <dbReference type="EMBL" id="PWA94199.1"/>
    </source>
</evidence>
<dbReference type="EMBL" id="PKPP01000329">
    <property type="protein sequence ID" value="PWA94199.1"/>
    <property type="molecule type" value="Genomic_DNA"/>
</dbReference>
<accession>A0A2U1Q867</accession>
<dbReference type="PANTHER" id="PTHR48104:SF33">
    <property type="entry name" value="ZINC FINGER, LSD1-TYPE, CASPASE-LIKE DOMAIN PROTEIN-RELATED"/>
    <property type="match status" value="1"/>
</dbReference>
<proteinExistence type="inferred from homology"/>
<evidence type="ECO:0000256" key="1">
    <source>
        <dbReference type="ARBA" id="ARBA00009005"/>
    </source>
</evidence>
<dbReference type="GO" id="GO:0004197">
    <property type="term" value="F:cysteine-type endopeptidase activity"/>
    <property type="evidence" value="ECO:0007669"/>
    <property type="project" value="InterPro"/>
</dbReference>